<evidence type="ECO:0000256" key="1">
    <source>
        <dbReference type="ARBA" id="ARBA00005417"/>
    </source>
</evidence>
<dbReference type="PANTHER" id="PTHR42798">
    <property type="entry name" value="LIPOPROTEIN-RELEASING SYSTEM ATP-BINDING PROTEIN LOLD"/>
    <property type="match status" value="1"/>
</dbReference>
<dbReference type="eggNOG" id="COG1136">
    <property type="taxonomic scope" value="Bacteria"/>
</dbReference>
<keyword evidence="5" id="KW-0449">Lipoprotein</keyword>
<dbReference type="AlphaFoldDB" id="B0NJM7"/>
<dbReference type="InterPro" id="IPR003593">
    <property type="entry name" value="AAA+_ATPase"/>
</dbReference>
<dbReference type="InterPro" id="IPR017871">
    <property type="entry name" value="ABC_transporter-like_CS"/>
</dbReference>
<gene>
    <name evidence="5" type="primary">lolD_4</name>
    <name evidence="5" type="ORF">HDCHBGLK_01782</name>
</gene>
<dbReference type="GO" id="GO:0005524">
    <property type="term" value="F:ATP binding"/>
    <property type="evidence" value="ECO:0007669"/>
    <property type="project" value="UniProtKB-KW"/>
</dbReference>
<evidence type="ECO:0000256" key="3">
    <source>
        <dbReference type="ARBA" id="ARBA00022741"/>
    </source>
</evidence>
<dbReference type="SMART" id="SM00382">
    <property type="entry name" value="AAA"/>
    <property type="match status" value="1"/>
</dbReference>
<dbReference type="RefSeq" id="WP_004608365.1">
    <property type="nucleotide sequence ID" value="NZ_CP036170.1"/>
</dbReference>
<dbReference type="CDD" id="cd03255">
    <property type="entry name" value="ABC_MJ0796_LolCDE_FtsE"/>
    <property type="match status" value="1"/>
</dbReference>
<dbReference type="InterPro" id="IPR017911">
    <property type="entry name" value="MacB-like_ATP-bd"/>
</dbReference>
<dbReference type="PROSITE" id="PS50893">
    <property type="entry name" value="ABC_TRANSPORTER_2"/>
    <property type="match status" value="1"/>
</dbReference>
<evidence type="ECO:0000256" key="4">
    <source>
        <dbReference type="ARBA" id="ARBA00022840"/>
    </source>
</evidence>
<keyword evidence="2" id="KW-0813">Transport</keyword>
<dbReference type="GO" id="GO:0022857">
    <property type="term" value="F:transmembrane transporter activity"/>
    <property type="evidence" value="ECO:0007669"/>
    <property type="project" value="UniProtKB-ARBA"/>
</dbReference>
<dbReference type="GO" id="GO:0016887">
    <property type="term" value="F:ATP hydrolysis activity"/>
    <property type="evidence" value="ECO:0007669"/>
    <property type="project" value="InterPro"/>
</dbReference>
<keyword evidence="6" id="KW-1185">Reference proteome</keyword>
<dbReference type="SUPFAM" id="SSF52540">
    <property type="entry name" value="P-loop containing nucleoside triphosphate hydrolases"/>
    <property type="match status" value="1"/>
</dbReference>
<dbReference type="EC" id="3.6.3.-" evidence="5"/>
<proteinExistence type="inferred from homology"/>
<protein>
    <submittedName>
        <fullName evidence="5">Lipoprotein-releasing system ATP-binding protein LolD</fullName>
        <ecNumber evidence="5">3.6.3.-</ecNumber>
    </submittedName>
</protein>
<dbReference type="InterPro" id="IPR027417">
    <property type="entry name" value="P-loop_NTPase"/>
</dbReference>
<dbReference type="Gene3D" id="3.40.50.300">
    <property type="entry name" value="P-loop containing nucleotide triphosphate hydrolases"/>
    <property type="match status" value="1"/>
</dbReference>
<keyword evidence="4 5" id="KW-0067">ATP-binding</keyword>
<name>B0NJM7_CLOS5</name>
<dbReference type="STRING" id="411468.CLOSCI_03713"/>
<keyword evidence="5" id="KW-0378">Hydrolase</keyword>
<evidence type="ECO:0000313" key="5">
    <source>
        <dbReference type="EMBL" id="QBF74380.1"/>
    </source>
</evidence>
<dbReference type="GeneID" id="62695992"/>
<dbReference type="OrthoDB" id="9802264at2"/>
<organism evidence="5 6">
    <name type="scientific">Clostridium scindens (strain ATCC 35704 / DSM 5676 / VPI 13733 / 19)</name>
    <dbReference type="NCBI Taxonomy" id="411468"/>
    <lineage>
        <taxon>Bacteria</taxon>
        <taxon>Bacillati</taxon>
        <taxon>Bacillota</taxon>
        <taxon>Clostridia</taxon>
        <taxon>Lachnospirales</taxon>
        <taxon>Lachnospiraceae</taxon>
    </lineage>
</organism>
<dbReference type="KEGG" id="csci:HDCHBGLK_01782"/>
<reference evidence="5 6" key="1">
    <citation type="journal article" date="2019" name="Appl. Environ. Microbiol.">
        <title>Clostridium scindens ATCC 35704: integration of nutritional requirements, the complete genome sequence, and global transcriptional responses to bile acids.</title>
        <authorList>
            <person name="Devendran S."/>
            <person name="Shrestha R."/>
            <person name="Alves J.M.P."/>
            <person name="Wolf P.G."/>
            <person name="Ly L."/>
            <person name="Hernandez A.G."/>
            <person name="Mendez-Garcia C."/>
            <person name="Inboden A."/>
            <person name="Wiley J."/>
            <person name="Paul O."/>
            <person name="Allen A."/>
            <person name="Springer E."/>
            <person name="Wright C.L."/>
            <person name="Fields C.J."/>
            <person name="Daniel S.L."/>
            <person name="Ridlon J.M."/>
        </authorList>
    </citation>
    <scope>NUCLEOTIDE SEQUENCE [LARGE SCALE GENOMIC DNA]</scope>
    <source>
        <strain evidence="5 6">ATCC 35704</strain>
    </source>
</reference>
<dbReference type="EMBL" id="CP036170">
    <property type="protein sequence ID" value="QBF74380.1"/>
    <property type="molecule type" value="Genomic_DNA"/>
</dbReference>
<dbReference type="Proteomes" id="UP000289664">
    <property type="component" value="Chromosome"/>
</dbReference>
<evidence type="ECO:0000256" key="2">
    <source>
        <dbReference type="ARBA" id="ARBA00022448"/>
    </source>
</evidence>
<dbReference type="FunFam" id="3.40.50.300:FF:000032">
    <property type="entry name" value="Export ABC transporter ATP-binding protein"/>
    <property type="match status" value="1"/>
</dbReference>
<sequence length="225" mass="25698">MKIELKDIKKSYQIPGQDEFKVLKGINFLISQGEYISIIGRSGCGKTTLLKIVGLLDIPTEGDVIIDGVKEKELWNDELADLRRRKLGFIFQDYFLLEHLTVLDNMILPALLDKAEEKKSLERAEELANYLQIDNRLLLKYPKELSGGEKQRVAIARALFNDPDILLADEPSGNLDEQSKKNVEKIFKDLHENINKSILLVTHDLEFAKWSEKCYQLQNGVLVKG</sequence>
<dbReference type="PANTHER" id="PTHR42798:SF7">
    <property type="entry name" value="ALPHA-D-RIBOSE 1-METHYLPHOSPHONATE 5-TRIPHOSPHATE SYNTHASE SUBUNIT PHNL"/>
    <property type="match status" value="1"/>
</dbReference>
<accession>B0NJM7</accession>
<dbReference type="PROSITE" id="PS00211">
    <property type="entry name" value="ABC_TRANSPORTER_1"/>
    <property type="match status" value="1"/>
</dbReference>
<evidence type="ECO:0000313" key="6">
    <source>
        <dbReference type="Proteomes" id="UP000289664"/>
    </source>
</evidence>
<comment type="similarity">
    <text evidence="1">Belongs to the ABC transporter superfamily.</text>
</comment>
<dbReference type="Pfam" id="PF00005">
    <property type="entry name" value="ABC_tran"/>
    <property type="match status" value="1"/>
</dbReference>
<dbReference type="HOGENOM" id="CLU_000604_1_22_9"/>
<keyword evidence="3" id="KW-0547">Nucleotide-binding</keyword>
<dbReference type="InterPro" id="IPR003439">
    <property type="entry name" value="ABC_transporter-like_ATP-bd"/>
</dbReference>
<dbReference type="GO" id="GO:0098796">
    <property type="term" value="C:membrane protein complex"/>
    <property type="evidence" value="ECO:0007669"/>
    <property type="project" value="UniProtKB-ARBA"/>
</dbReference>